<reference evidence="2" key="1">
    <citation type="submission" date="2020-11" db="EMBL/GenBank/DDBJ databases">
        <authorList>
            <person name="Tran Van P."/>
        </authorList>
    </citation>
    <scope>NUCLEOTIDE SEQUENCE</scope>
</reference>
<organism evidence="2">
    <name type="scientific">Timema cristinae</name>
    <name type="common">Walking stick</name>
    <dbReference type="NCBI Taxonomy" id="61476"/>
    <lineage>
        <taxon>Eukaryota</taxon>
        <taxon>Metazoa</taxon>
        <taxon>Ecdysozoa</taxon>
        <taxon>Arthropoda</taxon>
        <taxon>Hexapoda</taxon>
        <taxon>Insecta</taxon>
        <taxon>Pterygota</taxon>
        <taxon>Neoptera</taxon>
        <taxon>Polyneoptera</taxon>
        <taxon>Phasmatodea</taxon>
        <taxon>Timematodea</taxon>
        <taxon>Timematoidea</taxon>
        <taxon>Timematidae</taxon>
        <taxon>Timema</taxon>
    </lineage>
</organism>
<dbReference type="AlphaFoldDB" id="A0A7R9GSB7"/>
<sequence length="405" mass="46140">MPAGVTSSTSITHTFILFFLEKHKHVRLVRRPLRSNGPAARFNGEKLYLRSHSINTVAKYLRCQLCLKVVCWRKKKLLVKSPLSVVSQSGVLGWCAGVRRSYWPDILALSFVSRWCAEVSRRYWPDILALSYVSKWCAGVRRRSYWPNLLPLLCLKVVCWGKKELLAKSPPPVVSQGGVLSILRRKLHGNVSPVKGAINNESEYVDSELVNEMLLLETPDIACSQESVPHETKQQPSTSSIPKNKETPQRDTTNIYKRKKLGKQSVDDQFLEIEKAKLKIFAESDKMKEDIMLNPSVRTYRITSVLEVLIDKTLQSSVQAESKRDYLGFVSKKEISSQFIFKRERERDSTGHRDVTCLDKFPSQQQTKEQLASEKAATPIKEGIFCEICSQKSYDRGNEGREITS</sequence>
<gene>
    <name evidence="2" type="ORF">TCEB3V08_LOCUS2808</name>
</gene>
<dbReference type="EMBL" id="OC317093">
    <property type="protein sequence ID" value="CAD7394909.1"/>
    <property type="molecule type" value="Genomic_DNA"/>
</dbReference>
<feature type="region of interest" description="Disordered" evidence="1">
    <location>
        <begin position="225"/>
        <end position="252"/>
    </location>
</feature>
<accession>A0A7R9GSB7</accession>
<proteinExistence type="predicted"/>
<name>A0A7R9GSB7_TIMCR</name>
<evidence type="ECO:0000313" key="2">
    <source>
        <dbReference type="EMBL" id="CAD7394909.1"/>
    </source>
</evidence>
<protein>
    <submittedName>
        <fullName evidence="2">Uncharacterized protein</fullName>
    </submittedName>
</protein>
<evidence type="ECO:0000256" key="1">
    <source>
        <dbReference type="SAM" id="MobiDB-lite"/>
    </source>
</evidence>